<dbReference type="InterPro" id="IPR011098">
    <property type="entry name" value="G5_dom"/>
</dbReference>
<dbReference type="EMBL" id="FOXR01000021">
    <property type="protein sequence ID" value="SFQ26349.1"/>
    <property type="molecule type" value="Genomic_DNA"/>
</dbReference>
<evidence type="ECO:0000313" key="5">
    <source>
        <dbReference type="Proteomes" id="UP000198577"/>
    </source>
</evidence>
<dbReference type="SUPFAM" id="SSF54106">
    <property type="entry name" value="LysM domain"/>
    <property type="match status" value="1"/>
</dbReference>
<dbReference type="Gene3D" id="3.10.350.10">
    <property type="entry name" value="LysM domain"/>
    <property type="match status" value="1"/>
</dbReference>
<name>A0A1I5X307_9FIRM</name>
<feature type="domain" description="G5" evidence="2">
    <location>
        <begin position="243"/>
        <end position="323"/>
    </location>
</feature>
<dbReference type="AlphaFoldDB" id="A0A1I5X307"/>
<proteinExistence type="predicted"/>
<keyword evidence="5" id="KW-1185">Reference proteome</keyword>
<evidence type="ECO:0000259" key="2">
    <source>
        <dbReference type="PROSITE" id="PS51109"/>
    </source>
</evidence>
<protein>
    <submittedName>
        <fullName evidence="4">LysM domain-containing protein</fullName>
    </submittedName>
</protein>
<dbReference type="Proteomes" id="UP000198577">
    <property type="component" value="Unassembled WGS sequence"/>
</dbReference>
<dbReference type="OrthoDB" id="529831at2"/>
<dbReference type="Pfam" id="PF01476">
    <property type="entry name" value="LysM"/>
    <property type="match status" value="1"/>
</dbReference>
<sequence length="478" mass="53568">MGKKSIAVILFLTVCFMFLTGFTYSDERDRNTTAYVMYVNDVEVGVLKSAAKGLSIYDEVIEGVEHKYAGQRIYINAEVYFKERVVHSGQFTSEYDLAGAIQEVIEVKTDAFAIVINGEPVCFLKTYEEAQEVLERVKNSYRSMVEQSENAVLENIGFKESVEIKPQTVLYSNIVDVDKAFKIVTTGTVEVEEYEVKEGDTLWSIARQHDLHVSDIQAANPDLDPEMIKPGQKLKLQAPKSLVTVVMREKVTYTEEIPFNTVVKNTSDLYKGEKRIEQQGQNGQKQIEIYITRENGVEVSREKIGETILKQPVDQIELIGTKDRPVARTANRSYTRPSDLTPISRDGVEMMPWFGGANRIFTRGSIAKVTHVGTGLTFYVIRYGGTNHADCEPLTAADTAVIKRIYGGTFSWDRKPIIVQVNGKKMAASMNGMPHGGYSIRNNSFPGHFCIHFYGSRTHGTNRIDPDHQAMIRIAAGG</sequence>
<dbReference type="Gene3D" id="2.20.230.10">
    <property type="entry name" value="Resuscitation-promoting factor rpfb"/>
    <property type="match status" value="1"/>
</dbReference>
<dbReference type="InterPro" id="IPR036779">
    <property type="entry name" value="LysM_dom_sf"/>
</dbReference>
<dbReference type="SMART" id="SM00257">
    <property type="entry name" value="LysM"/>
    <property type="match status" value="1"/>
</dbReference>
<dbReference type="PROSITE" id="PS51109">
    <property type="entry name" value="G5"/>
    <property type="match status" value="1"/>
</dbReference>
<accession>A0A1I5X307</accession>
<dbReference type="STRING" id="937334.SAMN05444406_12139"/>
<evidence type="ECO:0000313" key="4">
    <source>
        <dbReference type="EMBL" id="SFQ26349.1"/>
    </source>
</evidence>
<organism evidence="4 5">
    <name type="scientific">Caldicoprobacter faecalis</name>
    <dbReference type="NCBI Taxonomy" id="937334"/>
    <lineage>
        <taxon>Bacteria</taxon>
        <taxon>Bacillati</taxon>
        <taxon>Bacillota</taxon>
        <taxon>Clostridia</taxon>
        <taxon>Caldicoprobacterales</taxon>
        <taxon>Caldicoprobacteraceae</taxon>
        <taxon>Caldicoprobacter</taxon>
    </lineage>
</organism>
<evidence type="ECO:0000256" key="1">
    <source>
        <dbReference type="ARBA" id="ARBA00022729"/>
    </source>
</evidence>
<dbReference type="RefSeq" id="WP_025748731.1">
    <property type="nucleotide sequence ID" value="NZ_FOXR01000021.1"/>
</dbReference>
<dbReference type="CDD" id="cd00118">
    <property type="entry name" value="LysM"/>
    <property type="match status" value="1"/>
</dbReference>
<dbReference type="Pfam" id="PF07501">
    <property type="entry name" value="G5"/>
    <property type="match status" value="1"/>
</dbReference>
<dbReference type="PROSITE" id="PS51782">
    <property type="entry name" value="LYSM"/>
    <property type="match status" value="1"/>
</dbReference>
<gene>
    <name evidence="4" type="ORF">SAMN05444406_12139</name>
</gene>
<feature type="domain" description="LysM" evidence="3">
    <location>
        <begin position="192"/>
        <end position="236"/>
    </location>
</feature>
<keyword evidence="1" id="KW-0732">Signal</keyword>
<dbReference type="InterPro" id="IPR018392">
    <property type="entry name" value="LysM"/>
</dbReference>
<reference evidence="4 5" key="1">
    <citation type="submission" date="2016-10" db="EMBL/GenBank/DDBJ databases">
        <authorList>
            <person name="de Groot N.N."/>
        </authorList>
    </citation>
    <scope>NUCLEOTIDE SEQUENCE [LARGE SCALE GENOMIC DNA]</scope>
    <source>
        <strain evidence="4 5">DSM 20678</strain>
    </source>
</reference>
<evidence type="ECO:0000259" key="3">
    <source>
        <dbReference type="PROSITE" id="PS51782"/>
    </source>
</evidence>
<dbReference type="SMART" id="SM01208">
    <property type="entry name" value="G5"/>
    <property type="match status" value="1"/>
</dbReference>